<dbReference type="PANTHER" id="PTHR12601">
    <property type="entry name" value="EUKARYOTIC TRANSLATION INITIATION FACTOR 3 SUBUNIT EIF-3"/>
    <property type="match status" value="1"/>
</dbReference>
<dbReference type="GO" id="GO:0048312">
    <property type="term" value="P:intracellular distribution of mitochondria"/>
    <property type="evidence" value="ECO:0007669"/>
    <property type="project" value="TreeGrafter"/>
</dbReference>
<comment type="function">
    <text evidence="2">mRNA-binding protein involved in proper cytoplasmic distribution of mitochondria.</text>
</comment>
<dbReference type="PANTHER" id="PTHR12601:SF6">
    <property type="entry name" value="CLUSTERED MITOCHONDRIA PROTEIN HOMOLOG"/>
    <property type="match status" value="1"/>
</dbReference>
<gene>
    <name evidence="5" type="ORF">OCTVUL_1B004295</name>
</gene>
<dbReference type="SMART" id="SM00028">
    <property type="entry name" value="TPR"/>
    <property type="match status" value="2"/>
</dbReference>
<feature type="compositionally biased region" description="Basic and acidic residues" evidence="3">
    <location>
        <begin position="39"/>
        <end position="84"/>
    </location>
</feature>
<dbReference type="InterPro" id="IPR011990">
    <property type="entry name" value="TPR-like_helical_dom_sf"/>
</dbReference>
<comment type="similarity">
    <text evidence="2">Belongs to the CLU family.</text>
</comment>
<dbReference type="InterPro" id="IPR033646">
    <property type="entry name" value="CLU-central"/>
</dbReference>
<dbReference type="Pfam" id="PF12807">
    <property type="entry name" value="eIF3_p135"/>
    <property type="match status" value="1"/>
</dbReference>
<keyword evidence="1 2" id="KW-0963">Cytoplasm</keyword>
<dbReference type="Proteomes" id="UP001162480">
    <property type="component" value="Chromosome 16"/>
</dbReference>
<accession>A0AA36BIV1</accession>
<dbReference type="CDD" id="cd15466">
    <property type="entry name" value="CLU-central"/>
    <property type="match status" value="1"/>
</dbReference>
<organism evidence="5 6">
    <name type="scientific">Octopus vulgaris</name>
    <name type="common">Common octopus</name>
    <dbReference type="NCBI Taxonomy" id="6645"/>
    <lineage>
        <taxon>Eukaryota</taxon>
        <taxon>Metazoa</taxon>
        <taxon>Spiralia</taxon>
        <taxon>Lophotrochozoa</taxon>
        <taxon>Mollusca</taxon>
        <taxon>Cephalopoda</taxon>
        <taxon>Coleoidea</taxon>
        <taxon>Octopodiformes</taxon>
        <taxon>Octopoda</taxon>
        <taxon>Incirrata</taxon>
        <taxon>Octopodidae</taxon>
        <taxon>Octopus</taxon>
    </lineage>
</organism>
<dbReference type="GO" id="GO:0003729">
    <property type="term" value="F:mRNA binding"/>
    <property type="evidence" value="ECO:0007669"/>
    <property type="project" value="TreeGrafter"/>
</dbReference>
<keyword evidence="6" id="KW-1185">Reference proteome</keyword>
<dbReference type="InterPro" id="IPR027523">
    <property type="entry name" value="CLU_prot"/>
</dbReference>
<keyword evidence="2" id="KW-0694">RNA-binding</keyword>
<name>A0AA36BIV1_OCTVU</name>
<dbReference type="InterPro" id="IPR007967">
    <property type="entry name" value="GSKIP_dom"/>
</dbReference>
<comment type="subcellular location">
    <subcellularLocation>
        <location evidence="2">Cytoplasm</location>
    </subcellularLocation>
</comment>
<protein>
    <recommendedName>
        <fullName evidence="2">Clustered mitochondria protein homolog</fullName>
    </recommendedName>
</protein>
<dbReference type="Pfam" id="PF15044">
    <property type="entry name" value="CLU_N"/>
    <property type="match status" value="1"/>
</dbReference>
<reference evidence="5" key="1">
    <citation type="submission" date="2023-08" db="EMBL/GenBank/DDBJ databases">
        <authorList>
            <person name="Alioto T."/>
            <person name="Alioto T."/>
            <person name="Gomez Garrido J."/>
        </authorList>
    </citation>
    <scope>NUCLEOTIDE SEQUENCE</scope>
</reference>
<dbReference type="Gene3D" id="1.25.40.10">
    <property type="entry name" value="Tetratricopeptide repeat domain"/>
    <property type="match status" value="1"/>
</dbReference>
<proteinExistence type="inferred from homology"/>
<dbReference type="FunFam" id="1.25.40.10:FF:000099">
    <property type="entry name" value="Clustered mitochondria protein homolog"/>
    <property type="match status" value="1"/>
</dbReference>
<dbReference type="SUPFAM" id="SSF48452">
    <property type="entry name" value="TPR-like"/>
    <property type="match status" value="2"/>
</dbReference>
<evidence type="ECO:0000313" key="6">
    <source>
        <dbReference type="Proteomes" id="UP001162480"/>
    </source>
</evidence>
<dbReference type="InterPro" id="IPR019734">
    <property type="entry name" value="TPR_rpt"/>
</dbReference>
<dbReference type="Pfam" id="PF05303">
    <property type="entry name" value="GSKIP_dom"/>
    <property type="match status" value="1"/>
</dbReference>
<evidence type="ECO:0000256" key="2">
    <source>
        <dbReference type="HAMAP-Rule" id="MF_03013"/>
    </source>
</evidence>
<evidence type="ECO:0000313" key="5">
    <source>
        <dbReference type="EMBL" id="CAI9734819.1"/>
    </source>
</evidence>
<dbReference type="Pfam" id="PF13236">
    <property type="entry name" value="CLU"/>
    <property type="match status" value="1"/>
</dbReference>
<dbReference type="InterPro" id="IPR028275">
    <property type="entry name" value="CLU_N"/>
</dbReference>
<dbReference type="Pfam" id="PF13424">
    <property type="entry name" value="TPR_12"/>
    <property type="match status" value="2"/>
</dbReference>
<evidence type="ECO:0000256" key="3">
    <source>
        <dbReference type="SAM" id="MobiDB-lite"/>
    </source>
</evidence>
<evidence type="ECO:0000256" key="1">
    <source>
        <dbReference type="ARBA" id="ARBA00022490"/>
    </source>
</evidence>
<dbReference type="GO" id="GO:0007005">
    <property type="term" value="P:mitochondrion organization"/>
    <property type="evidence" value="ECO:0007669"/>
    <property type="project" value="UniProtKB-UniRule"/>
</dbReference>
<dbReference type="GO" id="GO:0005737">
    <property type="term" value="C:cytoplasm"/>
    <property type="evidence" value="ECO:0007669"/>
    <property type="project" value="UniProtKB-SubCell"/>
</dbReference>
<dbReference type="HAMAP" id="MF_03013">
    <property type="entry name" value="CLU"/>
    <property type="match status" value="1"/>
</dbReference>
<dbReference type="SUPFAM" id="SSF103107">
    <property type="entry name" value="Hypothetical protein c14orf129, hspc210"/>
    <property type="match status" value="1"/>
</dbReference>
<dbReference type="InterPro" id="IPR023231">
    <property type="entry name" value="GSKIP_dom_sf"/>
</dbReference>
<feature type="domain" description="Clu" evidence="4">
    <location>
        <begin position="379"/>
        <end position="621"/>
    </location>
</feature>
<dbReference type="EMBL" id="OX597829">
    <property type="protein sequence ID" value="CAI9734819.1"/>
    <property type="molecule type" value="Genomic_DNA"/>
</dbReference>
<dbReference type="InterPro" id="IPR025697">
    <property type="entry name" value="CLU_dom"/>
</dbReference>
<sequence length="1351" mass="152872">MAGISAVDDNNHVEKESQTSTKTESEQAGNANNVVVNGCHDDKEAMQNSEECKTAKDTEEKMSSEKNLSEKDSVPATNENEKNNEQEIVLIQDTGFTVKIVCPGTEPFDLTVSCMELVQEIHQVLMDREDTCHKTCFSLQCDGVTLDNFAELKTIENLKDNSVIKVVEEPYTVREARIHVRHVRDLLKSVDQNDAYIGIDCNSLTCLNAVFSETHDRKNRSRLESTDCSPPEFILPNSKEPPLLYLHPSIKEQKGPQCLKVMTYSGWNPPPGNRRMHGDLLYLHIVTLEDKRFHVTASTRGFYLNQCTEDEFNPKVAAQKHLSHSLIELLNQISPSFKRNFAILLKKRAQKHPFERVPTPYQVYSWVSPQMEHTIDYIRAEDAFSTRLGYEEHIPGQTRDWNEEIQTTRELSRKTLPDRLIRERAIFKVNSDFVSAATRGAMAVIDGNVMAINPGEDAKMQMFIWNNIFFSLGFDVRDHYKDFGGDAAAYAAPGNDLQGVKAYFGIDPEGLYMLGTIVVDYRGYRITGQSIIPGILERDQEQSVVYGSVDFGKTVVSNPKYEELLKKTALALKIQPHKVVNSKDEEIELYSSVECKGIIGNDQRHYVLDLLRTFPPDVNFLPVDENELSKELRSYGFPRPHKHKLACLRQELTEAFVENRHMIFVRNAALEFKAKREKSDKQSEDKKQANSVIKTDSITEESATDVVKKIVEALNGNNETFVENGKEIIKKAASSVGSLSDSEFSIAFNPDVFQPHVNHTEADTHQLEKEKQLVKDAAEFLVLHHIPSFVNDCLDHTTSIIDGTSLTDAMHHRGINIRYLGCVADTISKCPQISYLYTIAVAELVCLSAKHTFKAYMQGVAQMHLSSSLSHFLNCFLGSFQSPNAQVAIEDLQKNSRKKNKRKNKSGILYVPDNTEWLNETPKSLWKRIVNDVHEYYHFTVESDSVDSLVEKYGIQKISLLRSICRKCGIQILLKDYNFDSKNRQTFFEDDIVNVFPVIKCVHPKASDAYHFFTSGQSKIQQGLLREGYDLISEALNLLNNVYGAMHPDIAACLRLLARLNYIMGEYSEALSYQQRAVLMSERVLGIDNANTITEYAHLALYCFANNQIANALKLIYRARYLALICHGENHPEVALFDSNIGLILHAAEEYDLSLRFLEKALELNIKFYGAKSLKVAMGHHLVARTRSCRSDFRSALQSEKEAYAIYKQVLGEEHERTKESSECLKHLTQQAVVFQKKMNEICKGEKSINFAPLQIQTPSIQSVLDTLNVINGIVFVQISPEDIERFRLEMLKRSQLGTNADSSELLKNGVAEDLESGNEVKKEKSEDITGLTNGNLDCSHLTKEVLITEG</sequence>
<evidence type="ECO:0000259" key="4">
    <source>
        <dbReference type="PROSITE" id="PS51823"/>
    </source>
</evidence>
<dbReference type="FunFam" id="3.30.2280.10:FF:000002">
    <property type="entry name" value="Clustered mitochondria protein homolog"/>
    <property type="match status" value="1"/>
</dbReference>
<feature type="region of interest" description="Disordered" evidence="3">
    <location>
        <begin position="1"/>
        <end position="84"/>
    </location>
</feature>
<dbReference type="Gene3D" id="3.30.2280.10">
    <property type="entry name" value="Hypothetical protein (hspc210)"/>
    <property type="match status" value="1"/>
</dbReference>
<dbReference type="PROSITE" id="PS51823">
    <property type="entry name" value="CLU"/>
    <property type="match status" value="1"/>
</dbReference>
<feature type="compositionally biased region" description="Low complexity" evidence="3">
    <location>
        <begin position="28"/>
        <end position="38"/>
    </location>
</feature>